<dbReference type="Proteomes" id="UP000663852">
    <property type="component" value="Unassembled WGS sequence"/>
</dbReference>
<reference evidence="2" key="1">
    <citation type="submission" date="2021-02" db="EMBL/GenBank/DDBJ databases">
        <authorList>
            <person name="Nowell W R."/>
        </authorList>
    </citation>
    <scope>NUCLEOTIDE SEQUENCE</scope>
</reference>
<name>A0A815X9V0_ADIRI</name>
<gene>
    <name evidence="2" type="ORF">EDS130_LOCUS46239</name>
</gene>
<dbReference type="EMBL" id="CAJNOJ010001798">
    <property type="protein sequence ID" value="CAF1554836.1"/>
    <property type="molecule type" value="Genomic_DNA"/>
</dbReference>
<evidence type="ECO:0000313" key="3">
    <source>
        <dbReference type="Proteomes" id="UP000663852"/>
    </source>
</evidence>
<feature type="region of interest" description="Disordered" evidence="1">
    <location>
        <begin position="88"/>
        <end position="128"/>
    </location>
</feature>
<evidence type="ECO:0000256" key="1">
    <source>
        <dbReference type="SAM" id="MobiDB-lite"/>
    </source>
</evidence>
<dbReference type="AlphaFoldDB" id="A0A815X9V0"/>
<evidence type="ECO:0000313" key="2">
    <source>
        <dbReference type="EMBL" id="CAF1554836.1"/>
    </source>
</evidence>
<organism evidence="2 3">
    <name type="scientific">Adineta ricciae</name>
    <name type="common">Rotifer</name>
    <dbReference type="NCBI Taxonomy" id="249248"/>
    <lineage>
        <taxon>Eukaryota</taxon>
        <taxon>Metazoa</taxon>
        <taxon>Spiralia</taxon>
        <taxon>Gnathifera</taxon>
        <taxon>Rotifera</taxon>
        <taxon>Eurotatoria</taxon>
        <taxon>Bdelloidea</taxon>
        <taxon>Adinetida</taxon>
        <taxon>Adinetidae</taxon>
        <taxon>Adineta</taxon>
    </lineage>
</organism>
<dbReference type="OrthoDB" id="10367633at2759"/>
<comment type="caution">
    <text evidence="2">The sequence shown here is derived from an EMBL/GenBank/DDBJ whole genome shotgun (WGS) entry which is preliminary data.</text>
</comment>
<feature type="compositionally biased region" description="Low complexity" evidence="1">
    <location>
        <begin position="107"/>
        <end position="128"/>
    </location>
</feature>
<proteinExistence type="predicted"/>
<sequence length="128" mass="14234">MVETNDYLCCLVCVCVHQPSSSYCTSLIPPPPSTNLFHRSSCHKRHHQTTKDIILCSCGHHSYLQHKINGSNQTNINTNSTLFSTMDRCTHSNTNMKPISEHQIEHSNSSSNNSNTSPPTSTSNDDES</sequence>
<accession>A0A815X9V0</accession>
<feature type="non-terminal residue" evidence="2">
    <location>
        <position position="1"/>
    </location>
</feature>
<protein>
    <submittedName>
        <fullName evidence="2">Uncharacterized protein</fullName>
    </submittedName>
</protein>